<evidence type="ECO:0000313" key="1">
    <source>
        <dbReference type="EMBL" id="KKN63942.1"/>
    </source>
</evidence>
<name>A0A0F9SNI4_9ZZZZ</name>
<proteinExistence type="predicted"/>
<protein>
    <submittedName>
        <fullName evidence="1">Uncharacterized protein</fullName>
    </submittedName>
</protein>
<sequence length="238" mass="27794">MVRNPISQFFSLAISIEYIVIVHRESQEIIYYKTAGNFDPDFLDVFRSSIQFDILDLPKDQGEIDQATLEGKYLIIRACKLIWISLILSQRPTLFTREVLKFFCEIFENQYYREISELYTTFQGDISIFRRESKSKQKIDDLIEDSFHLSLTLPFKVGTAKGRKLDPKSKKVFQVSKTIAHKYKGHISLEKLFHQAKISLKLNNEEIAEIIFELVQNKALLPVPKDQIKKNLLELLKS</sequence>
<dbReference type="AlphaFoldDB" id="A0A0F9SNI4"/>
<gene>
    <name evidence="1" type="ORF">LCGC14_0496740</name>
</gene>
<accession>A0A0F9SNI4</accession>
<reference evidence="1" key="1">
    <citation type="journal article" date="2015" name="Nature">
        <title>Complex archaea that bridge the gap between prokaryotes and eukaryotes.</title>
        <authorList>
            <person name="Spang A."/>
            <person name="Saw J.H."/>
            <person name="Jorgensen S.L."/>
            <person name="Zaremba-Niedzwiedzka K."/>
            <person name="Martijn J."/>
            <person name="Lind A.E."/>
            <person name="van Eijk R."/>
            <person name="Schleper C."/>
            <person name="Guy L."/>
            <person name="Ettema T.J."/>
        </authorList>
    </citation>
    <scope>NUCLEOTIDE SEQUENCE</scope>
</reference>
<dbReference type="EMBL" id="LAZR01000573">
    <property type="protein sequence ID" value="KKN63942.1"/>
    <property type="molecule type" value="Genomic_DNA"/>
</dbReference>
<organism evidence="1">
    <name type="scientific">marine sediment metagenome</name>
    <dbReference type="NCBI Taxonomy" id="412755"/>
    <lineage>
        <taxon>unclassified sequences</taxon>
        <taxon>metagenomes</taxon>
        <taxon>ecological metagenomes</taxon>
    </lineage>
</organism>
<comment type="caution">
    <text evidence="1">The sequence shown here is derived from an EMBL/GenBank/DDBJ whole genome shotgun (WGS) entry which is preliminary data.</text>
</comment>